<dbReference type="Proteomes" id="UP000814033">
    <property type="component" value="Unassembled WGS sequence"/>
</dbReference>
<evidence type="ECO:0000313" key="1">
    <source>
        <dbReference type="EMBL" id="KAI0041941.1"/>
    </source>
</evidence>
<keyword evidence="2" id="KW-1185">Reference proteome</keyword>
<proteinExistence type="predicted"/>
<evidence type="ECO:0000313" key="2">
    <source>
        <dbReference type="Proteomes" id="UP000814033"/>
    </source>
</evidence>
<sequence>MRKWFKAGSQRGDASIRSSSLPPQSISANIPTNEPKGDLTAQSSSPPPATSPVASPAHASPTPTLPMTEEPRKNLQDGAIPLTGARSSRGMQAEGSSCKCSAPPPGKKSRNLVICIDGTANQFSMKNTNVVELYSRLHKDEEQLTYYNSGIGTFVKPSRTSPAYWKQTINHGIDTAIAWNFKRIVLSAYQWLCENYEPGDRIFLYGFSRGAYQVRVIAGMIEKVGLLHKGNNDQIPFAYELYMATTSSQKRSTSARAPELNTKSKVKSPKTPGYAEQLCSRFKQTLSRDNVRVHFVGVWDTVSSIGFARGKSLPETTTGMLHVCVFRHALALDEKRAKFQPELVNGGSGLRKEDYGRGDIKEVWFAGSHSDVGGGNITNLDLDQFVAALRWMSYESISHGLRMAPFQGSQWQSFQPNPSLTWVWMLLEILCFRQLSYKTADSTTHRPHLGRARQVKAGQMIHESVFELIEQGDYEPFARLPDDLRLVGWDRKALEDLKMLEGDAYASAAITLTRVKKATENDQRLSSEHQNALATLASSDIGRDSLATTPDAGDILFSALLLEHLKEDVDSHRRSLNTSALATAITAITMRPPASATYTRAEVRKLFSVLDNTPANQDIIASIMDGPFRRLRLCRGNQLEYRVSSVVFSPNGDVIASASDDGTIRIWNTRTGEALGVPFTLGYTRSVRSVAFSPDGTRVVSGSDNHSVEIWDAQTGQMVAGPFWVHQAYADVLFVAFSPDGTRVVSGWSNGTIVTWDAQGETVARPSTGDIFYLLSAALSPDGTRVVSSSNGEIFIWDAQTREMVTGPFKAHTNWIQSLSFSPDGRRVVSGSDDRTVRVWDAQTGEAVAGPFTGHMDQISSVAFSPDGKHIVSGSADHTVRIWDAQTGETVVGPLRGHTDGILSVTYSPDGKLVASGSKDGTVRIWDVEVDGLSGH</sequence>
<dbReference type="EMBL" id="MU276092">
    <property type="protein sequence ID" value="KAI0041941.1"/>
    <property type="molecule type" value="Genomic_DNA"/>
</dbReference>
<name>A0ACB8RE67_9AGAM</name>
<accession>A0ACB8RE67</accession>
<reference evidence="1" key="2">
    <citation type="journal article" date="2022" name="New Phytol.">
        <title>Evolutionary transition to the ectomycorrhizal habit in the genomes of a hyperdiverse lineage of mushroom-forming fungi.</title>
        <authorList>
            <person name="Looney B."/>
            <person name="Miyauchi S."/>
            <person name="Morin E."/>
            <person name="Drula E."/>
            <person name="Courty P.E."/>
            <person name="Kohler A."/>
            <person name="Kuo A."/>
            <person name="LaButti K."/>
            <person name="Pangilinan J."/>
            <person name="Lipzen A."/>
            <person name="Riley R."/>
            <person name="Andreopoulos W."/>
            <person name="He G."/>
            <person name="Johnson J."/>
            <person name="Nolan M."/>
            <person name="Tritt A."/>
            <person name="Barry K.W."/>
            <person name="Grigoriev I.V."/>
            <person name="Nagy L.G."/>
            <person name="Hibbett D."/>
            <person name="Henrissat B."/>
            <person name="Matheny P.B."/>
            <person name="Labbe J."/>
            <person name="Martin F.M."/>
        </authorList>
    </citation>
    <scope>NUCLEOTIDE SEQUENCE</scope>
    <source>
        <strain evidence="1">FP105234-sp</strain>
    </source>
</reference>
<gene>
    <name evidence="1" type="ORF">FA95DRAFT_630898</name>
</gene>
<protein>
    <submittedName>
        <fullName evidence="1">WD40 repeat-like protein</fullName>
    </submittedName>
</protein>
<reference evidence="1" key="1">
    <citation type="submission" date="2021-02" db="EMBL/GenBank/DDBJ databases">
        <authorList>
            <consortium name="DOE Joint Genome Institute"/>
            <person name="Ahrendt S."/>
            <person name="Looney B.P."/>
            <person name="Miyauchi S."/>
            <person name="Morin E."/>
            <person name="Drula E."/>
            <person name="Courty P.E."/>
            <person name="Chicoki N."/>
            <person name="Fauchery L."/>
            <person name="Kohler A."/>
            <person name="Kuo A."/>
            <person name="Labutti K."/>
            <person name="Pangilinan J."/>
            <person name="Lipzen A."/>
            <person name="Riley R."/>
            <person name="Andreopoulos W."/>
            <person name="He G."/>
            <person name="Johnson J."/>
            <person name="Barry K.W."/>
            <person name="Grigoriev I.V."/>
            <person name="Nagy L."/>
            <person name="Hibbett D."/>
            <person name="Henrissat B."/>
            <person name="Matheny P.B."/>
            <person name="Labbe J."/>
            <person name="Martin F."/>
        </authorList>
    </citation>
    <scope>NUCLEOTIDE SEQUENCE</scope>
    <source>
        <strain evidence="1">FP105234-sp</strain>
    </source>
</reference>
<organism evidence="1 2">
    <name type="scientific">Auriscalpium vulgare</name>
    <dbReference type="NCBI Taxonomy" id="40419"/>
    <lineage>
        <taxon>Eukaryota</taxon>
        <taxon>Fungi</taxon>
        <taxon>Dikarya</taxon>
        <taxon>Basidiomycota</taxon>
        <taxon>Agaricomycotina</taxon>
        <taxon>Agaricomycetes</taxon>
        <taxon>Russulales</taxon>
        <taxon>Auriscalpiaceae</taxon>
        <taxon>Auriscalpium</taxon>
    </lineage>
</organism>
<comment type="caution">
    <text evidence="1">The sequence shown here is derived from an EMBL/GenBank/DDBJ whole genome shotgun (WGS) entry which is preliminary data.</text>
</comment>